<feature type="domain" description="Fe2OG dioxygenase" evidence="6">
    <location>
        <begin position="612"/>
        <end position="712"/>
    </location>
</feature>
<evidence type="ECO:0000313" key="7">
    <source>
        <dbReference type="EMBL" id="KAJ5545619.1"/>
    </source>
</evidence>
<dbReference type="PANTHER" id="PTHR13789">
    <property type="entry name" value="MONOOXYGENASE"/>
    <property type="match status" value="1"/>
</dbReference>
<dbReference type="Proteomes" id="UP001220324">
    <property type="component" value="Unassembled WGS sequence"/>
</dbReference>
<dbReference type="GO" id="GO:0004497">
    <property type="term" value="F:monooxygenase activity"/>
    <property type="evidence" value="ECO:0007669"/>
    <property type="project" value="UniProtKB-KW"/>
</dbReference>
<proteinExistence type="inferred from homology"/>
<evidence type="ECO:0000256" key="5">
    <source>
        <dbReference type="ARBA" id="ARBA00023033"/>
    </source>
</evidence>
<dbReference type="InterPro" id="IPR002938">
    <property type="entry name" value="FAD-bd"/>
</dbReference>
<dbReference type="GO" id="GO:0071949">
    <property type="term" value="F:FAD binding"/>
    <property type="evidence" value="ECO:0007669"/>
    <property type="project" value="InterPro"/>
</dbReference>
<organism evidence="7 8">
    <name type="scientific">Penicillium frequentans</name>
    <dbReference type="NCBI Taxonomy" id="3151616"/>
    <lineage>
        <taxon>Eukaryota</taxon>
        <taxon>Fungi</taxon>
        <taxon>Dikarya</taxon>
        <taxon>Ascomycota</taxon>
        <taxon>Pezizomycotina</taxon>
        <taxon>Eurotiomycetes</taxon>
        <taxon>Eurotiomycetidae</taxon>
        <taxon>Eurotiales</taxon>
        <taxon>Aspergillaceae</taxon>
        <taxon>Penicillium</taxon>
    </lineage>
</organism>
<keyword evidence="4" id="KW-0560">Oxidoreductase</keyword>
<dbReference type="InterPro" id="IPR005123">
    <property type="entry name" value="Oxoglu/Fe-dep_dioxygenase_dom"/>
</dbReference>
<keyword evidence="8" id="KW-1185">Reference proteome</keyword>
<comment type="caution">
    <text evidence="7">The sequence shown here is derived from an EMBL/GenBank/DDBJ whole genome shotgun (WGS) entry which is preliminary data.</text>
</comment>
<dbReference type="InterPro" id="IPR036188">
    <property type="entry name" value="FAD/NAD-bd_sf"/>
</dbReference>
<protein>
    <recommendedName>
        <fullName evidence="6">Fe2OG dioxygenase domain-containing protein</fullName>
    </recommendedName>
</protein>
<dbReference type="InterPro" id="IPR027443">
    <property type="entry name" value="IPNS-like_sf"/>
</dbReference>
<dbReference type="AlphaFoldDB" id="A0AAD6CZI4"/>
<keyword evidence="5" id="KW-0503">Monooxygenase</keyword>
<dbReference type="PANTHER" id="PTHR13789:SF309">
    <property type="entry name" value="PUTATIVE (AFU_ORTHOLOGUE AFUA_6G14510)-RELATED"/>
    <property type="match status" value="1"/>
</dbReference>
<dbReference type="EMBL" id="JAQIZZ010000003">
    <property type="protein sequence ID" value="KAJ5545619.1"/>
    <property type="molecule type" value="Genomic_DNA"/>
</dbReference>
<sequence length="790" mass="88300">MDSLPHNIIIVGAGIAGIASALALSRELAPFVPNLTITIYERHEILSTSGGAINLTPVAQRHLAQLGVLEELDRMGPEGGAEVDAIEFYSMRSGRSVGSIDFVDQAGNGFGGYKGRRVMRIMLSIAMITVVERTRNIDIVYGKKVVGGEEHEGKAVVCFQDGSKAIGDLVIGCDGVHSAVRTRWVDPDCPSQYTGISFLQTTIPSQTISSPIHFRSSAMNYSRHGSILTTYCDRNREQIFAAAIVQFSQEDLSYHKLEPTQDWATQDRIRSALRRQMQDRFSKTSIRCIREMVASKADWMLYPVYQVRPGGRWCLNRVILLGDAAHAMPPRDESAAYALDDAILFARLLARYRSEPLSEVFDAYEGLRRDKINHAFKESGRMWDRNRDMGMLESRLKEWMMPLYLRSHRDEREAAWEFDAAQITLPTPAPSDDLLILIHGLIMVGTFSSVPAVDFARLTDPRTKSDELAKLKEAIFVVGFLYLTNTGLENLIHRTHEALPRLFNLPTGVKENCNMIHSPSFLGYTRLGAETTASKTDLREQFDFGTPGVKEWAKGDPFWQRLEGPNQYPDQPGSQRLVEDYICQIDSLAQGFMHSVAECLTLPTDTFDDFKGNMSRLKFVKYPPSTANSQGVGPHKDSAGLFTFLSQDNTGGLQVLNKDGEWIDVPPVEGSLVINIQQGFEAITGGICAATTHRVIAPTSKTRYSIPFFLGVRLDLTLDQLNESAAHIVRHIPLSDDQKKRAVDVPSEFLSPLYSCFGEAHLRNRILSHPDVGQQWYPELYAKYSRQSLK</sequence>
<dbReference type="Pfam" id="PF03171">
    <property type="entry name" value="2OG-FeII_Oxy"/>
    <property type="match status" value="1"/>
</dbReference>
<reference evidence="7 8" key="1">
    <citation type="journal article" date="2023" name="IMA Fungus">
        <title>Comparative genomic study of the Penicillium genus elucidates a diverse pangenome and 15 lateral gene transfer events.</title>
        <authorList>
            <person name="Petersen C."/>
            <person name="Sorensen T."/>
            <person name="Nielsen M.R."/>
            <person name="Sondergaard T.E."/>
            <person name="Sorensen J.L."/>
            <person name="Fitzpatrick D.A."/>
            <person name="Frisvad J.C."/>
            <person name="Nielsen K.L."/>
        </authorList>
    </citation>
    <scope>NUCLEOTIDE SEQUENCE [LARGE SCALE GENOMIC DNA]</scope>
    <source>
        <strain evidence="7 8">IBT 35679</strain>
    </source>
</reference>
<dbReference type="InterPro" id="IPR044861">
    <property type="entry name" value="IPNS-like_FE2OG_OXY"/>
</dbReference>
<evidence type="ECO:0000256" key="1">
    <source>
        <dbReference type="ARBA" id="ARBA00007992"/>
    </source>
</evidence>
<dbReference type="SUPFAM" id="SSF51197">
    <property type="entry name" value="Clavaminate synthase-like"/>
    <property type="match status" value="1"/>
</dbReference>
<name>A0AAD6CZI4_9EURO</name>
<accession>A0AAD6CZI4</accession>
<comment type="similarity">
    <text evidence="1">Belongs to the paxM FAD-dependent monooxygenase family.</text>
</comment>
<evidence type="ECO:0000259" key="6">
    <source>
        <dbReference type="PROSITE" id="PS51471"/>
    </source>
</evidence>
<dbReference type="GO" id="GO:0044283">
    <property type="term" value="P:small molecule biosynthetic process"/>
    <property type="evidence" value="ECO:0007669"/>
    <property type="project" value="UniProtKB-ARBA"/>
</dbReference>
<evidence type="ECO:0000313" key="8">
    <source>
        <dbReference type="Proteomes" id="UP001220324"/>
    </source>
</evidence>
<dbReference type="InterPro" id="IPR026992">
    <property type="entry name" value="DIOX_N"/>
</dbReference>
<dbReference type="PRINTS" id="PR00420">
    <property type="entry name" value="RNGMNOXGNASE"/>
</dbReference>
<dbReference type="SUPFAM" id="SSF51905">
    <property type="entry name" value="FAD/NAD(P)-binding domain"/>
    <property type="match status" value="1"/>
</dbReference>
<dbReference type="Gene3D" id="3.50.50.60">
    <property type="entry name" value="FAD/NAD(P)-binding domain"/>
    <property type="match status" value="1"/>
</dbReference>
<dbReference type="InterPro" id="IPR050493">
    <property type="entry name" value="FAD-dep_Monooxygenase_BioMet"/>
</dbReference>
<dbReference type="Pfam" id="PF14226">
    <property type="entry name" value="DIOX_N"/>
    <property type="match status" value="1"/>
</dbReference>
<dbReference type="Pfam" id="PF01494">
    <property type="entry name" value="FAD_binding_3"/>
    <property type="match status" value="1"/>
</dbReference>
<keyword evidence="3" id="KW-0274">FAD</keyword>
<evidence type="ECO:0000256" key="3">
    <source>
        <dbReference type="ARBA" id="ARBA00022827"/>
    </source>
</evidence>
<evidence type="ECO:0000256" key="4">
    <source>
        <dbReference type="ARBA" id="ARBA00023002"/>
    </source>
</evidence>
<evidence type="ECO:0000256" key="2">
    <source>
        <dbReference type="ARBA" id="ARBA00022630"/>
    </source>
</evidence>
<dbReference type="FunFam" id="2.60.120.330:FF:000057">
    <property type="entry name" value="Oxidoreductase, 2OG-Fe(II) oxygenase family, putative"/>
    <property type="match status" value="1"/>
</dbReference>
<keyword evidence="2" id="KW-0285">Flavoprotein</keyword>
<dbReference type="Gene3D" id="2.60.120.330">
    <property type="entry name" value="B-lactam Antibiotic, Isopenicillin N Synthase, Chain"/>
    <property type="match status" value="1"/>
</dbReference>
<gene>
    <name evidence="7" type="ORF">N7494_003204</name>
</gene>
<dbReference type="PROSITE" id="PS51471">
    <property type="entry name" value="FE2OG_OXY"/>
    <property type="match status" value="1"/>
</dbReference>